<accession>A0A2H9TNJ0</accession>
<dbReference type="Pfam" id="PF04938">
    <property type="entry name" value="SIP1"/>
    <property type="match status" value="1"/>
</dbReference>
<evidence type="ECO:0008006" key="4">
    <source>
        <dbReference type="Google" id="ProtNLM"/>
    </source>
</evidence>
<dbReference type="Proteomes" id="UP000240830">
    <property type="component" value="Unassembled WGS sequence"/>
</dbReference>
<dbReference type="STRING" id="1246581.A0A2H9TNJ0"/>
<dbReference type="AlphaFoldDB" id="A0A2H9TNJ0"/>
<dbReference type="Gene3D" id="1.20.58.1070">
    <property type="match status" value="1"/>
</dbReference>
<dbReference type="PANTHER" id="PTHR12794">
    <property type="entry name" value="GEMIN2"/>
    <property type="match status" value="1"/>
</dbReference>
<reference evidence="2 3" key="1">
    <citation type="submission" date="2016-10" db="EMBL/GenBank/DDBJ databases">
        <title>The genome of Paramicrosporidium saccamoebae is the missing link in understanding Cryptomycota and Microsporidia evolution.</title>
        <authorList>
            <person name="Quandt C.A."/>
            <person name="Beaudet D."/>
            <person name="Corsaro D."/>
            <person name="Michel R."/>
            <person name="Corradi N."/>
            <person name="James T."/>
        </authorList>
    </citation>
    <scope>NUCLEOTIDE SEQUENCE [LARGE SCALE GENOMIC DNA]</scope>
    <source>
        <strain evidence="2 3">KSL3</strain>
    </source>
</reference>
<dbReference type="EMBL" id="MTSL01000065">
    <property type="protein sequence ID" value="PJF19313.1"/>
    <property type="molecule type" value="Genomic_DNA"/>
</dbReference>
<organism evidence="2 3">
    <name type="scientific">Paramicrosporidium saccamoebae</name>
    <dbReference type="NCBI Taxonomy" id="1246581"/>
    <lineage>
        <taxon>Eukaryota</taxon>
        <taxon>Fungi</taxon>
        <taxon>Fungi incertae sedis</taxon>
        <taxon>Cryptomycota</taxon>
        <taxon>Cryptomycota incertae sedis</taxon>
        <taxon>Paramicrosporidium</taxon>
    </lineage>
</organism>
<proteinExistence type="inferred from homology"/>
<keyword evidence="3" id="KW-1185">Reference proteome</keyword>
<dbReference type="GO" id="GO:0032797">
    <property type="term" value="C:SMN complex"/>
    <property type="evidence" value="ECO:0007669"/>
    <property type="project" value="TreeGrafter"/>
</dbReference>
<comment type="caution">
    <text evidence="2">The sequence shown here is derived from an EMBL/GenBank/DDBJ whole genome shotgun (WGS) entry which is preliminary data.</text>
</comment>
<comment type="similarity">
    <text evidence="1">Belongs to the gemin-2 family.</text>
</comment>
<gene>
    <name evidence="2" type="ORF">PSACC_00758</name>
</gene>
<dbReference type="OrthoDB" id="428895at2759"/>
<evidence type="ECO:0000256" key="1">
    <source>
        <dbReference type="ARBA" id="ARBA00025758"/>
    </source>
</evidence>
<dbReference type="InterPro" id="IPR035426">
    <property type="entry name" value="Gemin2/Brr1"/>
</dbReference>
<sequence>MSSDEEGQVWSANSDSEVEEWTLRGILPVAPMDAGFDPEAVPECGEEYLRLVRYQSERLPLVQLPEQPVVSTAKTRFEEYTRLDAVLNATDVEKLSTREWADKVVETFQSGCIKDYDGSAEGWPVFGDTDGWHRHLYGQPSEEGAVSIEPDDLLCSPPEQRQIHQLLRFHHKWTISGVTERQYRWIIRLLQCVDPRLSAKETSDLRELAIQCATLRTTSLTTMLDTDELFYVNGIISIIARVFGQSDLLLFKENL</sequence>
<evidence type="ECO:0000313" key="2">
    <source>
        <dbReference type="EMBL" id="PJF19313.1"/>
    </source>
</evidence>
<dbReference type="GO" id="GO:0005634">
    <property type="term" value="C:nucleus"/>
    <property type="evidence" value="ECO:0007669"/>
    <property type="project" value="TreeGrafter"/>
</dbReference>
<protein>
    <recommendedName>
        <fullName evidence="4">Gem-associated protein 2</fullName>
    </recommendedName>
</protein>
<dbReference type="PANTHER" id="PTHR12794:SF0">
    <property type="entry name" value="GEM-ASSOCIATED PROTEIN 2"/>
    <property type="match status" value="1"/>
</dbReference>
<dbReference type="GO" id="GO:0000387">
    <property type="term" value="P:spliceosomal snRNP assembly"/>
    <property type="evidence" value="ECO:0007669"/>
    <property type="project" value="InterPro"/>
</dbReference>
<name>A0A2H9TNJ0_9FUNG</name>
<evidence type="ECO:0000313" key="3">
    <source>
        <dbReference type="Proteomes" id="UP000240830"/>
    </source>
</evidence>